<dbReference type="OMA" id="CLENHAQ"/>
<dbReference type="Proteomes" id="UP000009138">
    <property type="component" value="Unassembled WGS sequence"/>
</dbReference>
<dbReference type="OrthoDB" id="2274618at2759"/>
<evidence type="ECO:0000313" key="2">
    <source>
        <dbReference type="Proteomes" id="UP000009138"/>
    </source>
</evidence>
<dbReference type="RefSeq" id="XP_067510899.1">
    <property type="nucleotide sequence ID" value="XM_067654798.1"/>
</dbReference>
<reference evidence="1 2" key="1">
    <citation type="journal article" date="2009" name="PLoS Genet.">
        <title>Genomic analysis of the basal lineage fungus Rhizopus oryzae reveals a whole-genome duplication.</title>
        <authorList>
            <person name="Ma L.-J."/>
            <person name="Ibrahim A.S."/>
            <person name="Skory C."/>
            <person name="Grabherr M.G."/>
            <person name="Burger G."/>
            <person name="Butler M."/>
            <person name="Elias M."/>
            <person name="Idnurm A."/>
            <person name="Lang B.F."/>
            <person name="Sone T."/>
            <person name="Abe A."/>
            <person name="Calvo S.E."/>
            <person name="Corrochano L.M."/>
            <person name="Engels R."/>
            <person name="Fu J."/>
            <person name="Hansberg W."/>
            <person name="Kim J.-M."/>
            <person name="Kodira C.D."/>
            <person name="Koehrsen M.J."/>
            <person name="Liu B."/>
            <person name="Miranda-Saavedra D."/>
            <person name="O'Leary S."/>
            <person name="Ortiz-Castellanos L."/>
            <person name="Poulter R."/>
            <person name="Rodriguez-Romero J."/>
            <person name="Ruiz-Herrera J."/>
            <person name="Shen Y.-Q."/>
            <person name="Zeng Q."/>
            <person name="Galagan J."/>
            <person name="Birren B.W."/>
            <person name="Cuomo C.A."/>
            <person name="Wickes B.L."/>
        </authorList>
    </citation>
    <scope>NUCLEOTIDE SEQUENCE [LARGE SCALE GENOMIC DNA]</scope>
    <source>
        <strain evidence="2">RA 99-880 / ATCC MYA-4621 / FGSC 9543 / NRRL 43880</strain>
    </source>
</reference>
<evidence type="ECO:0000313" key="1">
    <source>
        <dbReference type="EMBL" id="EIE75503.1"/>
    </source>
</evidence>
<keyword evidence="2" id="KW-1185">Reference proteome</keyword>
<dbReference type="VEuPathDB" id="FungiDB:RO3G_00207"/>
<sequence length="197" mass="22875">MRGQNSDSPLNPVMALSLFLAEQQPSLYLHTHPHDPTIIQLYKTAFALVCHYQVFEQNLFSWIETICDTNEQLFKRTIDKISSGMDMDRTKRICERGIEYNREVKHRLLNESSSNSSQELEYPDRLQLGPLPKKKPATHTMSNQAFEFVQHFKNKSTGRMNWKLCLQMGPSQSLLRSFTTSESLRVSYTSVSQKRNK</sequence>
<dbReference type="GeneID" id="93607179"/>
<proteinExistence type="predicted"/>
<organism evidence="1 2">
    <name type="scientific">Rhizopus delemar (strain RA 99-880 / ATCC MYA-4621 / FGSC 9543 / NRRL 43880)</name>
    <name type="common">Mucormycosis agent</name>
    <name type="synonym">Rhizopus arrhizus var. delemar</name>
    <dbReference type="NCBI Taxonomy" id="246409"/>
    <lineage>
        <taxon>Eukaryota</taxon>
        <taxon>Fungi</taxon>
        <taxon>Fungi incertae sedis</taxon>
        <taxon>Mucoromycota</taxon>
        <taxon>Mucoromycotina</taxon>
        <taxon>Mucoromycetes</taxon>
        <taxon>Mucorales</taxon>
        <taxon>Mucorineae</taxon>
        <taxon>Rhizopodaceae</taxon>
        <taxon>Rhizopus</taxon>
    </lineage>
</organism>
<dbReference type="InParanoid" id="I1BH23"/>
<name>I1BH23_RHIO9</name>
<dbReference type="AlphaFoldDB" id="I1BH23"/>
<gene>
    <name evidence="1" type="ORF">RO3G_00207</name>
</gene>
<protein>
    <submittedName>
        <fullName evidence="1">Uncharacterized protein</fullName>
    </submittedName>
</protein>
<accession>I1BH23</accession>
<dbReference type="EMBL" id="CH476732">
    <property type="protein sequence ID" value="EIE75503.1"/>
    <property type="molecule type" value="Genomic_DNA"/>
</dbReference>